<comment type="caution">
    <text evidence="10">The sequence shown here is derived from an EMBL/GenBank/DDBJ whole genome shotgun (WGS) entry which is preliminary data.</text>
</comment>
<dbReference type="EC" id="2.6.1.16" evidence="2"/>
<evidence type="ECO:0000256" key="4">
    <source>
        <dbReference type="ARBA" id="ARBA00022576"/>
    </source>
</evidence>
<dbReference type="PANTHER" id="PTHR10937:SF0">
    <property type="entry name" value="GLUTAMINE--FRUCTOSE-6-PHOSPHATE TRANSAMINASE (ISOMERIZING)"/>
    <property type="match status" value="1"/>
</dbReference>
<dbReference type="GO" id="GO:0006047">
    <property type="term" value="P:UDP-N-acetylglucosamine metabolic process"/>
    <property type="evidence" value="ECO:0007669"/>
    <property type="project" value="TreeGrafter"/>
</dbReference>
<dbReference type="InterPro" id="IPR001347">
    <property type="entry name" value="SIS_dom"/>
</dbReference>
<reference evidence="10 11" key="1">
    <citation type="journal article" date="2016" name="Nat. Commun.">
        <title>Thousands of microbial genomes shed light on interconnected biogeochemical processes in an aquifer system.</title>
        <authorList>
            <person name="Anantharaman K."/>
            <person name="Brown C.T."/>
            <person name="Hug L.A."/>
            <person name="Sharon I."/>
            <person name="Castelle C.J."/>
            <person name="Probst A.J."/>
            <person name="Thomas B.C."/>
            <person name="Singh A."/>
            <person name="Wilkins M.J."/>
            <person name="Karaoz U."/>
            <person name="Brodie E.L."/>
            <person name="Williams K.H."/>
            <person name="Hubbard S.S."/>
            <person name="Banfield J.F."/>
        </authorList>
    </citation>
    <scope>NUCLEOTIDE SEQUENCE [LARGE SCALE GENOMIC DNA]</scope>
</reference>
<keyword evidence="7" id="KW-0315">Glutamine amidotransferase</keyword>
<dbReference type="InterPro" id="IPR017932">
    <property type="entry name" value="GATase_2_dom"/>
</dbReference>
<protein>
    <recommendedName>
        <fullName evidence="3">Glutamine--fructose-6-phosphate aminotransferase [isomerizing]</fullName>
        <ecNumber evidence="2">2.6.1.16</ecNumber>
    </recommendedName>
</protein>
<keyword evidence="5 10" id="KW-0808">Transferase</keyword>
<dbReference type="Pfam" id="PF13522">
    <property type="entry name" value="GATase_6"/>
    <property type="match status" value="1"/>
</dbReference>
<dbReference type="SUPFAM" id="SSF53697">
    <property type="entry name" value="SIS domain"/>
    <property type="match status" value="1"/>
</dbReference>
<evidence type="ECO:0000256" key="6">
    <source>
        <dbReference type="ARBA" id="ARBA00022737"/>
    </source>
</evidence>
<dbReference type="CDD" id="cd00714">
    <property type="entry name" value="GFAT"/>
    <property type="match status" value="1"/>
</dbReference>
<evidence type="ECO:0000256" key="5">
    <source>
        <dbReference type="ARBA" id="ARBA00022679"/>
    </source>
</evidence>
<name>A0A1F5ZNN4_9BACT</name>
<dbReference type="GO" id="GO:0097367">
    <property type="term" value="F:carbohydrate derivative binding"/>
    <property type="evidence" value="ECO:0007669"/>
    <property type="project" value="InterPro"/>
</dbReference>
<dbReference type="NCBIfam" id="NF001484">
    <property type="entry name" value="PRK00331.1"/>
    <property type="match status" value="1"/>
</dbReference>
<dbReference type="InterPro" id="IPR046348">
    <property type="entry name" value="SIS_dom_sf"/>
</dbReference>
<dbReference type="PANTHER" id="PTHR10937">
    <property type="entry name" value="GLUCOSAMINE--FRUCTOSE-6-PHOSPHATE AMINOTRANSFERASE, ISOMERIZING"/>
    <property type="match status" value="1"/>
</dbReference>
<evidence type="ECO:0000313" key="11">
    <source>
        <dbReference type="Proteomes" id="UP000177416"/>
    </source>
</evidence>
<dbReference type="AlphaFoldDB" id="A0A1F5ZNN4"/>
<dbReference type="Gene3D" id="3.60.20.10">
    <property type="entry name" value="Glutamine Phosphoribosylpyrophosphate, subunit 1, domain 1"/>
    <property type="match status" value="1"/>
</dbReference>
<evidence type="ECO:0000256" key="7">
    <source>
        <dbReference type="ARBA" id="ARBA00022962"/>
    </source>
</evidence>
<feature type="domain" description="SIS" evidence="9">
    <location>
        <begin position="299"/>
        <end position="441"/>
    </location>
</feature>
<dbReference type="PROSITE" id="PS51278">
    <property type="entry name" value="GATASE_TYPE_2"/>
    <property type="match status" value="1"/>
</dbReference>
<evidence type="ECO:0000259" key="9">
    <source>
        <dbReference type="PROSITE" id="PS51464"/>
    </source>
</evidence>
<evidence type="ECO:0000256" key="2">
    <source>
        <dbReference type="ARBA" id="ARBA00012916"/>
    </source>
</evidence>
<organism evidence="10 11">
    <name type="scientific">Candidatus Gottesmanbacteria bacterium RIFCSPHIGHO2_01_FULL_46_14</name>
    <dbReference type="NCBI Taxonomy" id="1798380"/>
    <lineage>
        <taxon>Bacteria</taxon>
        <taxon>Candidatus Gottesmaniibacteriota</taxon>
    </lineage>
</organism>
<dbReference type="PROSITE" id="PS51464">
    <property type="entry name" value="SIS"/>
    <property type="match status" value="2"/>
</dbReference>
<dbReference type="EMBL" id="MFJJ01000027">
    <property type="protein sequence ID" value="OGG14089.1"/>
    <property type="molecule type" value="Genomic_DNA"/>
</dbReference>
<dbReference type="SUPFAM" id="SSF56235">
    <property type="entry name" value="N-terminal nucleophile aminohydrolases (Ntn hydrolases)"/>
    <property type="match status" value="1"/>
</dbReference>
<dbReference type="GO" id="GO:0006487">
    <property type="term" value="P:protein N-linked glycosylation"/>
    <property type="evidence" value="ECO:0007669"/>
    <property type="project" value="TreeGrafter"/>
</dbReference>
<proteinExistence type="predicted"/>
<dbReference type="InterPro" id="IPR047084">
    <property type="entry name" value="GFAT_N"/>
</dbReference>
<evidence type="ECO:0000256" key="3">
    <source>
        <dbReference type="ARBA" id="ARBA00016090"/>
    </source>
</evidence>
<dbReference type="InterPro" id="IPR005855">
    <property type="entry name" value="GFAT"/>
</dbReference>
<dbReference type="InterPro" id="IPR035490">
    <property type="entry name" value="GlmS/FrlB_SIS"/>
</dbReference>
<dbReference type="InterPro" id="IPR035466">
    <property type="entry name" value="GlmS/AgaS_SIS"/>
</dbReference>
<dbReference type="GO" id="GO:0004360">
    <property type="term" value="F:glutamine-fructose-6-phosphate transaminase (isomerizing) activity"/>
    <property type="evidence" value="ECO:0007669"/>
    <property type="project" value="UniProtKB-EC"/>
</dbReference>
<gene>
    <name evidence="10" type="ORF">A2875_03860</name>
</gene>
<dbReference type="CDD" id="cd05009">
    <property type="entry name" value="SIS_GlmS_GlmD_2"/>
    <property type="match status" value="1"/>
</dbReference>
<keyword evidence="6" id="KW-0677">Repeat</keyword>
<evidence type="ECO:0000256" key="1">
    <source>
        <dbReference type="ARBA" id="ARBA00001031"/>
    </source>
</evidence>
<dbReference type="NCBIfam" id="TIGR01135">
    <property type="entry name" value="glmS"/>
    <property type="match status" value="1"/>
</dbReference>
<feature type="domain" description="Glutamine amidotransferase type-2" evidence="8">
    <location>
        <begin position="2"/>
        <end position="238"/>
    </location>
</feature>
<dbReference type="GO" id="GO:0006002">
    <property type="term" value="P:fructose 6-phosphate metabolic process"/>
    <property type="evidence" value="ECO:0007669"/>
    <property type="project" value="TreeGrafter"/>
</dbReference>
<dbReference type="Proteomes" id="UP000177416">
    <property type="component" value="Unassembled WGS sequence"/>
</dbReference>
<sequence length="611" mass="65465">MCGIFGYVGPRTNGAELVLEGLKALEYRGYDSWGVAAVPLSFRPPSRNPKDKKWIPGQARDDKKTIIVKKKTGKIGGASVADIPASSLALGHTRWATHGGVTQVNAHPHADCSGSIALVHNGIFENYEEIKRALLKKGHRFISETDTEVAVHLIEEYAKKLAFPKAVRRAFMEMKGFNAIIAMRADKQEFVVARNGSPLVVGFGKGENFLASDPAALLPHTKNVHFLEDGEMAIVSPDNVRIIEAKTGHAVSVRIQTLTWSAGQAEKGNYSFFMLKEIYEQPGVIKMITKTGAAQADKLARTVRSSYGTYMVGCGTAAYAGIAGSYLFSKIAHRHVNCAIGSEFGYALDFLGPKSLVIALSQSGETMDLLEGVKKAKTKGARVIALVNVFGSSLYRLSDEPILIGAGPEKAVASTKAFVGILSHLVLLSFALAGEAKKGQKLLHQAAKSVDDVLGEASVKRLKALAAALKDTDHIYVIGRGLSYPASLETALKIKEISYIHAEGMAAGELKHGPLALVTQGTPCIAFLPNDETYGANLAGAMEMGARGGMIVGISYKPHEIFDHFIPVLDAGEATIIPNVVVGQLLAYYLTIEKGLDPDMPRNLAKSVTVK</sequence>
<feature type="domain" description="SIS" evidence="9">
    <location>
        <begin position="465"/>
        <end position="601"/>
    </location>
</feature>
<dbReference type="Pfam" id="PF01380">
    <property type="entry name" value="SIS"/>
    <property type="match status" value="2"/>
</dbReference>
<keyword evidence="4 10" id="KW-0032">Aminotransferase</keyword>
<accession>A0A1F5ZNN4</accession>
<dbReference type="InterPro" id="IPR029055">
    <property type="entry name" value="Ntn_hydrolases_N"/>
</dbReference>
<dbReference type="Gene3D" id="3.40.50.10490">
    <property type="entry name" value="Glucose-6-phosphate isomerase like protein, domain 1"/>
    <property type="match status" value="2"/>
</dbReference>
<comment type="catalytic activity">
    <reaction evidence="1">
        <text>D-fructose 6-phosphate + L-glutamine = D-glucosamine 6-phosphate + L-glutamate</text>
        <dbReference type="Rhea" id="RHEA:13237"/>
        <dbReference type="ChEBI" id="CHEBI:29985"/>
        <dbReference type="ChEBI" id="CHEBI:58359"/>
        <dbReference type="ChEBI" id="CHEBI:58725"/>
        <dbReference type="ChEBI" id="CHEBI:61527"/>
        <dbReference type="EC" id="2.6.1.16"/>
    </reaction>
</comment>
<evidence type="ECO:0000313" key="10">
    <source>
        <dbReference type="EMBL" id="OGG14089.1"/>
    </source>
</evidence>
<dbReference type="CDD" id="cd05008">
    <property type="entry name" value="SIS_GlmS_GlmD_1"/>
    <property type="match status" value="1"/>
</dbReference>
<evidence type="ECO:0000259" key="8">
    <source>
        <dbReference type="PROSITE" id="PS51278"/>
    </source>
</evidence>